<sequence>MIYLLKKRLNESEKDGLSKKWKEQGISIYFVDVEKTILIFEGNISPSGLIDPVLIEEIIEINTPYQLANRKFKPEGTTIQVGSVVIGGSNLTIIAGPCAVESKERLFKTAEIVKQMGAHILRGGAYKPRTSPYSFQGLEEEGLKILAQAREEFDLPIITEATSPENADIVAQYADIIQIGTRNMQNFELLKKVGKLGMPVLLKRGMSATIEDWLNAAEYILSFGNFKVILCERGIRTIERLTRNTLDLTAIPLIKDLSHLPVIVDPSHGTGLREKVIPMARAAVACGADGITVEVHHEPDKALSDGPQSLYPDQFRKLMNDLEIISVLTGKEIVKHHVVREQIFIPAQNQTSLSPKVAFLGKIGSFSSQVARKIFPDSSDYINCNSFRQIFEEVVSRNASYGVLPIENTITGSIHGNYELFLDYPDVFIVGERIIRVSQHFAVFPGTTRENIQVLFAHPQGFAQSSRFLESMKNVRIMDVGNTEEAARRISEFGFGGAGITSQEAVEKYHLTVLEEDIEDNIRNFTRFIILSQTFNPSIEDDKVSGVFILKNQPGALFQILKIFADAKINIVKLESRPIPGKPWEYLFYADWEGNIIEDRYKKTVQSLEKHTLFLRILGSYKNIWKK</sequence>
<dbReference type="InterPro" id="IPR006268">
    <property type="entry name" value="DAHP_syn_2"/>
</dbReference>
<reference evidence="4" key="1">
    <citation type="submission" date="2017-02" db="EMBL/GenBank/DDBJ databases">
        <title>Delving into the versatile metabolic prowess of the omnipresent phylum Bacteroidetes.</title>
        <authorList>
            <person name="Nobu M.K."/>
            <person name="Mei R."/>
            <person name="Narihiro T."/>
            <person name="Kuroda K."/>
            <person name="Liu W.-T."/>
        </authorList>
    </citation>
    <scope>NUCLEOTIDE SEQUENCE</scope>
    <source>
        <strain evidence="4">ADurb.Bin276</strain>
    </source>
</reference>
<evidence type="ECO:0000259" key="3">
    <source>
        <dbReference type="PROSITE" id="PS51671"/>
    </source>
</evidence>
<protein>
    <submittedName>
        <fullName evidence="4">Phospho-2-dehydro-3-deoxyheptonate aldolase</fullName>
        <ecNumber evidence="4">2.5.1.54</ecNumber>
    </submittedName>
</protein>
<dbReference type="Gene3D" id="3.30.70.260">
    <property type="match status" value="1"/>
</dbReference>
<dbReference type="Gene3D" id="3.20.20.70">
    <property type="entry name" value="Aldolase class I"/>
    <property type="match status" value="1"/>
</dbReference>
<dbReference type="SUPFAM" id="SSF51569">
    <property type="entry name" value="Aldolase"/>
    <property type="match status" value="1"/>
</dbReference>
<dbReference type="GO" id="GO:0003849">
    <property type="term" value="F:3-deoxy-7-phosphoheptulonate synthase activity"/>
    <property type="evidence" value="ECO:0007669"/>
    <property type="project" value="UniProtKB-EC"/>
</dbReference>
<dbReference type="InterPro" id="IPR013785">
    <property type="entry name" value="Aldolase_TIM"/>
</dbReference>
<dbReference type="CDD" id="cd04905">
    <property type="entry name" value="ACT_CM-PDT"/>
    <property type="match status" value="1"/>
</dbReference>
<dbReference type="InterPro" id="IPR001086">
    <property type="entry name" value="Preph_deHydtase"/>
</dbReference>
<dbReference type="InterPro" id="IPR006218">
    <property type="entry name" value="DAHP1/KDSA"/>
</dbReference>
<dbReference type="GO" id="GO:0004664">
    <property type="term" value="F:prephenate dehydratase activity"/>
    <property type="evidence" value="ECO:0007669"/>
    <property type="project" value="InterPro"/>
</dbReference>
<comment type="caution">
    <text evidence="4">The sequence shown here is derived from an EMBL/GenBank/DDBJ whole genome shotgun (WGS) entry which is preliminary data.</text>
</comment>
<keyword evidence="1 4" id="KW-0808">Transferase</keyword>
<dbReference type="EMBL" id="MWBQ01000020">
    <property type="protein sequence ID" value="OQA61358.1"/>
    <property type="molecule type" value="Genomic_DNA"/>
</dbReference>
<feature type="domain" description="Prephenate dehydratase" evidence="2">
    <location>
        <begin position="356"/>
        <end position="533"/>
    </location>
</feature>
<dbReference type="UniPathway" id="UPA00121">
    <property type="reaction ID" value="UER00345"/>
</dbReference>
<dbReference type="NCBIfam" id="NF009239">
    <property type="entry name" value="PRK12595.1"/>
    <property type="match status" value="1"/>
</dbReference>
<dbReference type="Pfam" id="PF00800">
    <property type="entry name" value="PDT"/>
    <property type="match status" value="1"/>
</dbReference>
<dbReference type="InterPro" id="IPR045865">
    <property type="entry name" value="ACT-like_dom_sf"/>
</dbReference>
<proteinExistence type="predicted"/>
<dbReference type="PROSITE" id="PS51171">
    <property type="entry name" value="PREPHENATE_DEHYDR_3"/>
    <property type="match status" value="1"/>
</dbReference>
<gene>
    <name evidence="4" type="primary">aroF_1</name>
    <name evidence="4" type="ORF">BWY41_00174</name>
</gene>
<dbReference type="InterPro" id="IPR018528">
    <property type="entry name" value="Preph_deHydtase_CS"/>
</dbReference>
<evidence type="ECO:0000256" key="1">
    <source>
        <dbReference type="ARBA" id="ARBA00022679"/>
    </source>
</evidence>
<dbReference type="NCBIfam" id="TIGR01361">
    <property type="entry name" value="DAHP_synth_Bsub"/>
    <property type="match status" value="1"/>
</dbReference>
<dbReference type="GO" id="GO:0009094">
    <property type="term" value="P:L-phenylalanine biosynthetic process"/>
    <property type="evidence" value="ECO:0007669"/>
    <property type="project" value="UniProtKB-UniPathway"/>
</dbReference>
<dbReference type="Pfam" id="PF01842">
    <property type="entry name" value="ACT"/>
    <property type="match status" value="1"/>
</dbReference>
<evidence type="ECO:0000313" key="4">
    <source>
        <dbReference type="EMBL" id="OQA61358.1"/>
    </source>
</evidence>
<dbReference type="Gene3D" id="3.40.190.10">
    <property type="entry name" value="Periplasmic binding protein-like II"/>
    <property type="match status" value="2"/>
</dbReference>
<accession>A0A1V5T3R1</accession>
<dbReference type="PROSITE" id="PS00857">
    <property type="entry name" value="PREPHENATE_DEHYDR_1"/>
    <property type="match status" value="1"/>
</dbReference>
<dbReference type="InterPro" id="IPR052899">
    <property type="entry name" value="Class-I_DAHP_synthase"/>
</dbReference>
<dbReference type="InterPro" id="IPR002912">
    <property type="entry name" value="ACT_dom"/>
</dbReference>
<dbReference type="CDD" id="cd13631">
    <property type="entry name" value="PBP2_Ct-PDT_like"/>
    <property type="match status" value="1"/>
</dbReference>
<dbReference type="Proteomes" id="UP000485569">
    <property type="component" value="Unassembled WGS sequence"/>
</dbReference>
<dbReference type="PANTHER" id="PTHR43018:SF2">
    <property type="entry name" value="PHOSPHO-2-DEHYDRO-3-DEOXYHEPTONATE ALDOLASE"/>
    <property type="match status" value="1"/>
</dbReference>
<dbReference type="GO" id="GO:0016832">
    <property type="term" value="F:aldehyde-lyase activity"/>
    <property type="evidence" value="ECO:0007669"/>
    <property type="project" value="InterPro"/>
</dbReference>
<dbReference type="SUPFAM" id="SSF55021">
    <property type="entry name" value="ACT-like"/>
    <property type="match status" value="1"/>
</dbReference>
<dbReference type="EC" id="2.5.1.54" evidence="4"/>
<dbReference type="AlphaFoldDB" id="A0A1V5T3R1"/>
<dbReference type="PANTHER" id="PTHR43018">
    <property type="entry name" value="PHOSPHO-2-DEHYDRO-3-DEOXYHEPTONATE ALDOLASE"/>
    <property type="match status" value="1"/>
</dbReference>
<dbReference type="Pfam" id="PF00793">
    <property type="entry name" value="DAHP_synth_1"/>
    <property type="match status" value="1"/>
</dbReference>
<organism evidence="4">
    <name type="scientific">Candidatus Atribacter allofermentans</name>
    <dbReference type="NCBI Taxonomy" id="1852833"/>
    <lineage>
        <taxon>Bacteria</taxon>
        <taxon>Pseudomonadati</taxon>
        <taxon>Atribacterota</taxon>
        <taxon>Atribacteria</taxon>
        <taxon>Atribacterales</taxon>
        <taxon>Atribacteraceae</taxon>
        <taxon>Atribacter</taxon>
    </lineage>
</organism>
<evidence type="ECO:0000259" key="2">
    <source>
        <dbReference type="PROSITE" id="PS51171"/>
    </source>
</evidence>
<dbReference type="NCBIfam" id="NF006421">
    <property type="entry name" value="PRK08673.1"/>
    <property type="match status" value="1"/>
</dbReference>
<dbReference type="SUPFAM" id="SSF53850">
    <property type="entry name" value="Periplasmic binding protein-like II"/>
    <property type="match status" value="1"/>
</dbReference>
<dbReference type="PROSITE" id="PS51671">
    <property type="entry name" value="ACT"/>
    <property type="match status" value="1"/>
</dbReference>
<feature type="domain" description="ACT" evidence="3">
    <location>
        <begin position="545"/>
        <end position="622"/>
    </location>
</feature>
<name>A0A1V5T3R1_9BACT</name>